<gene>
    <name evidence="1" type="ORF">SteCoe_28986</name>
</gene>
<organism evidence="1 2">
    <name type="scientific">Stentor coeruleus</name>
    <dbReference type="NCBI Taxonomy" id="5963"/>
    <lineage>
        <taxon>Eukaryota</taxon>
        <taxon>Sar</taxon>
        <taxon>Alveolata</taxon>
        <taxon>Ciliophora</taxon>
        <taxon>Postciliodesmatophora</taxon>
        <taxon>Heterotrichea</taxon>
        <taxon>Heterotrichida</taxon>
        <taxon>Stentoridae</taxon>
        <taxon>Stentor</taxon>
    </lineage>
</organism>
<protein>
    <submittedName>
        <fullName evidence="1">Uncharacterized protein</fullName>
    </submittedName>
</protein>
<accession>A0A1R2B6W4</accession>
<name>A0A1R2B6W4_9CILI</name>
<comment type="caution">
    <text evidence="1">The sequence shown here is derived from an EMBL/GenBank/DDBJ whole genome shotgun (WGS) entry which is preliminary data.</text>
</comment>
<sequence>MEKIEEILIEKYKNAEEIRKSRNTIKQQALSQRIKQRAKELKTIQKVTELEMEAKIAWRFREGKKLINEEKKLTEKKIKTEMLRLKVKLDLKKQENKLKRTLKPQKSKLDPINHHKNIPFLSLDDEKTLKDVKLSLTKKILYSRNFNATPIPRKNEYFHHPRRLSPEAQSYFY</sequence>
<dbReference type="AlphaFoldDB" id="A0A1R2B6W4"/>
<evidence type="ECO:0000313" key="2">
    <source>
        <dbReference type="Proteomes" id="UP000187209"/>
    </source>
</evidence>
<dbReference type="Proteomes" id="UP000187209">
    <property type="component" value="Unassembled WGS sequence"/>
</dbReference>
<proteinExistence type="predicted"/>
<evidence type="ECO:0000313" key="1">
    <source>
        <dbReference type="EMBL" id="OMJ72543.1"/>
    </source>
</evidence>
<keyword evidence="2" id="KW-1185">Reference proteome</keyword>
<reference evidence="1 2" key="1">
    <citation type="submission" date="2016-11" db="EMBL/GenBank/DDBJ databases">
        <title>The macronuclear genome of Stentor coeruleus: a giant cell with tiny introns.</title>
        <authorList>
            <person name="Slabodnick M."/>
            <person name="Ruby J.G."/>
            <person name="Reiff S.B."/>
            <person name="Swart E.C."/>
            <person name="Gosai S."/>
            <person name="Prabakaran S."/>
            <person name="Witkowska E."/>
            <person name="Larue G.E."/>
            <person name="Fisher S."/>
            <person name="Freeman R.M."/>
            <person name="Gunawardena J."/>
            <person name="Chu W."/>
            <person name="Stover N.A."/>
            <person name="Gregory B.D."/>
            <person name="Nowacki M."/>
            <person name="Derisi J."/>
            <person name="Roy S.W."/>
            <person name="Marshall W.F."/>
            <person name="Sood P."/>
        </authorList>
    </citation>
    <scope>NUCLEOTIDE SEQUENCE [LARGE SCALE GENOMIC DNA]</scope>
    <source>
        <strain evidence="1">WM001</strain>
    </source>
</reference>
<dbReference type="EMBL" id="MPUH01000892">
    <property type="protein sequence ID" value="OMJ72543.1"/>
    <property type="molecule type" value="Genomic_DNA"/>
</dbReference>